<evidence type="ECO:0008006" key="4">
    <source>
        <dbReference type="Google" id="ProtNLM"/>
    </source>
</evidence>
<dbReference type="RefSeq" id="WP_127122640.1">
    <property type="nucleotide sequence ID" value="NZ_BHXQ01000004.1"/>
</dbReference>
<dbReference type="SUPFAM" id="SSF49464">
    <property type="entry name" value="Carboxypeptidase regulatory domain-like"/>
    <property type="match status" value="1"/>
</dbReference>
<reference evidence="2 3" key="1">
    <citation type="submission" date="2018-11" db="EMBL/GenBank/DDBJ databases">
        <title>Chryseotalea sanarue gen. nov., sp., nov., a member of the family Cytophagaceae, isolated from a brackish lake in Hamamatsu Japan.</title>
        <authorList>
            <person name="Maejima Y."/>
            <person name="Iino T."/>
            <person name="Muraguchi Y."/>
            <person name="Fukuda K."/>
            <person name="Ohkuma M."/>
            <person name="Moriuchi R."/>
            <person name="Dohra H."/>
            <person name="Kimbara K."/>
            <person name="Shintani M."/>
        </authorList>
    </citation>
    <scope>NUCLEOTIDE SEQUENCE [LARGE SCALE GENOMIC DNA]</scope>
    <source>
        <strain evidence="2 3">Ys</strain>
    </source>
</reference>
<evidence type="ECO:0000313" key="3">
    <source>
        <dbReference type="Proteomes" id="UP000288227"/>
    </source>
</evidence>
<name>A0A401UAP9_9BACT</name>
<comment type="caution">
    <text evidence="2">The sequence shown here is derived from an EMBL/GenBank/DDBJ whole genome shotgun (WGS) entry which is preliminary data.</text>
</comment>
<accession>A0A401UAP9</accession>
<dbReference type="EMBL" id="BHXQ01000004">
    <property type="protein sequence ID" value="GCC51983.1"/>
    <property type="molecule type" value="Genomic_DNA"/>
</dbReference>
<proteinExistence type="predicted"/>
<gene>
    <name evidence="2" type="ORF">SanaruYs_22140</name>
</gene>
<dbReference type="Pfam" id="PF18939">
    <property type="entry name" value="DUF5686"/>
    <property type="match status" value="1"/>
</dbReference>
<dbReference type="OrthoDB" id="983143at2"/>
<dbReference type="AlphaFoldDB" id="A0A401UAP9"/>
<evidence type="ECO:0000313" key="2">
    <source>
        <dbReference type="EMBL" id="GCC51983.1"/>
    </source>
</evidence>
<protein>
    <recommendedName>
        <fullName evidence="4">Carboxypeptidase-like regulatory domain-containing protein</fullName>
    </recommendedName>
</protein>
<feature type="region of interest" description="Disordered" evidence="1">
    <location>
        <begin position="138"/>
        <end position="167"/>
    </location>
</feature>
<dbReference type="Gene3D" id="2.60.40.1120">
    <property type="entry name" value="Carboxypeptidase-like, regulatory domain"/>
    <property type="match status" value="1"/>
</dbReference>
<dbReference type="Proteomes" id="UP000288227">
    <property type="component" value="Unassembled WGS sequence"/>
</dbReference>
<dbReference type="Pfam" id="PF13715">
    <property type="entry name" value="CarbopepD_reg_2"/>
    <property type="match status" value="1"/>
</dbReference>
<organism evidence="2 3">
    <name type="scientific">Chryseotalea sanaruensis</name>
    <dbReference type="NCBI Taxonomy" id="2482724"/>
    <lineage>
        <taxon>Bacteria</taxon>
        <taxon>Pseudomonadati</taxon>
        <taxon>Bacteroidota</taxon>
        <taxon>Cytophagia</taxon>
        <taxon>Cytophagales</taxon>
        <taxon>Chryseotaleaceae</taxon>
        <taxon>Chryseotalea</taxon>
    </lineage>
</organism>
<sequence>MLCLSLNSLGQSISGSITDENNQPVPYATIFIRELNSGTTTNMQGKYFMLMNTGIYHVAVSCVGYESQAFVITVADSELIKNIKLQTSSTQLNELVIRASRRDPAFEIIQSVIDNKEKHLTQVKSYKTNIYVRALEQSDKKKKSTQQNPADEISKIDPTKDPLEEARKQEEARLMQINLVEMQLTLNYKYPDNYKEERTAYKLYGSKAGLYIPIFSQADFNFYHNLVDMKGISEIPLISPISRTAILSYKYKLDAVLKENEKVVYKIKVIPRKSGDATVNGFLYVNDSTWNINRLEFTIEKGGLKFYDLFIIKQNYEEISEGWWIPTRQEFTYETKASERIFKGKTILAYSNYEKDVAFPERFFGNEVSVITKDAYKKDSSYWNQARPEALSADEKKLIALRDSIEAVRSSKRYIDSINAKFNKVTIGEVLYHGVGFRNGNKKSSVNIASLLSLIDFAVVGGFRLGPYGSYFRRYENDRTLWINGSVNVGFKNKDIQGNVNAWWRHDPYHLGDLGGFVGRSFYTIYPFDAYLNQLKIANYILHEHADIFYRRELFNGFYVRSQWGFANRKPIDSLNATSIIDDIYEQGDPLIFNNYQAFISNTTISYTPGQQYMTEPTRKVVLGSKYPTFTFNHKKGWDYIFGSDVDFDYIEFSVQQNLLLGTLGDSRYTFQAGRFVNTKELPDIDIKRFRQADPVLYSEPLHSFQLLDTSLTTTNWFLEAHYIHHFNGAMINNIPLIKKTKIRTVAGAGAMWIQESNFRHQEIFGGLERIFKLGPRRRLRLGVYGIIGQSNNLKPTSGFKLSFDIIDTWKLDWSY</sequence>
<dbReference type="InterPro" id="IPR008969">
    <property type="entry name" value="CarboxyPept-like_regulatory"/>
</dbReference>
<evidence type="ECO:0000256" key="1">
    <source>
        <dbReference type="SAM" id="MobiDB-lite"/>
    </source>
</evidence>
<feature type="compositionally biased region" description="Basic and acidic residues" evidence="1">
    <location>
        <begin position="152"/>
        <end position="167"/>
    </location>
</feature>
<keyword evidence="3" id="KW-1185">Reference proteome</keyword>
<dbReference type="InterPro" id="IPR043741">
    <property type="entry name" value="DUF5686"/>
</dbReference>